<evidence type="ECO:0000256" key="7">
    <source>
        <dbReference type="ARBA" id="ARBA00023004"/>
    </source>
</evidence>
<feature type="transmembrane region" description="Helical" evidence="11">
    <location>
        <begin position="218"/>
        <end position="238"/>
    </location>
</feature>
<evidence type="ECO:0000256" key="5">
    <source>
        <dbReference type="ARBA" id="ARBA00022989"/>
    </source>
</evidence>
<dbReference type="Proteomes" id="UP000316425">
    <property type="component" value="Unassembled WGS sequence"/>
</dbReference>
<feature type="transmembrane region" description="Helical" evidence="11">
    <location>
        <begin position="68"/>
        <end position="85"/>
    </location>
</feature>
<comment type="function">
    <text evidence="11">Catalyzes the conversion of heme O to heme A by two successive hydroxylations of the methyl group at C8. The first hydroxylation forms heme I, the second hydroxylation results in an unstable dihydroxymethyl group, which spontaneously dehydrates, resulting in the formyl group of heme A.</text>
</comment>
<dbReference type="GO" id="GO:0120547">
    <property type="term" value="F:heme A synthase activity"/>
    <property type="evidence" value="ECO:0007669"/>
    <property type="project" value="UniProtKB-EC"/>
</dbReference>
<evidence type="ECO:0000313" key="13">
    <source>
        <dbReference type="Proteomes" id="UP000316425"/>
    </source>
</evidence>
<evidence type="ECO:0000256" key="4">
    <source>
        <dbReference type="ARBA" id="ARBA00022723"/>
    </source>
</evidence>
<organism evidence="12 13">
    <name type="scientific">Allobacillus salarius</name>
    <dbReference type="NCBI Taxonomy" id="1955272"/>
    <lineage>
        <taxon>Bacteria</taxon>
        <taxon>Bacillati</taxon>
        <taxon>Bacillota</taxon>
        <taxon>Bacilli</taxon>
        <taxon>Bacillales</taxon>
        <taxon>Bacillaceae</taxon>
        <taxon>Allobacillus</taxon>
    </lineage>
</organism>
<evidence type="ECO:0000256" key="2">
    <source>
        <dbReference type="ARBA" id="ARBA00022475"/>
    </source>
</evidence>
<keyword evidence="5 11" id="KW-1133">Transmembrane helix</keyword>
<comment type="pathway">
    <text evidence="11">Porphyrin-containing compound metabolism; heme A biosynthesis; heme A from heme O: step 1/1.</text>
</comment>
<dbReference type="EC" id="1.17.99.9" evidence="11"/>
<dbReference type="HAMAP" id="MF_01664">
    <property type="entry name" value="HemeA_synth_type1"/>
    <property type="match status" value="1"/>
</dbReference>
<keyword evidence="9 11" id="KW-0472">Membrane</keyword>
<keyword evidence="4 11" id="KW-0479">Metal-binding</keyword>
<keyword evidence="2 11" id="KW-1003">Cell membrane</keyword>
<evidence type="ECO:0000313" key="12">
    <source>
        <dbReference type="EMBL" id="TSJ65382.1"/>
    </source>
</evidence>
<keyword evidence="7 11" id="KW-0408">Iron</keyword>
<comment type="similarity">
    <text evidence="11">Belongs to the COX15/CtaA family. Type 1 subfamily.</text>
</comment>
<evidence type="ECO:0000256" key="1">
    <source>
        <dbReference type="ARBA" id="ARBA00004141"/>
    </source>
</evidence>
<proteinExistence type="inferred from homology"/>
<keyword evidence="13" id="KW-1185">Reference proteome</keyword>
<feature type="binding site" description="axial binding residue" evidence="11">
    <location>
        <position position="281"/>
    </location>
    <ligand>
        <name>heme</name>
        <dbReference type="ChEBI" id="CHEBI:30413"/>
    </ligand>
    <ligandPart>
        <name>Fe</name>
        <dbReference type="ChEBI" id="CHEBI:18248"/>
    </ligandPart>
</feature>
<dbReference type="SUPFAM" id="SSF81442">
    <property type="entry name" value="Cytochrome c oxidase subunit I-like"/>
    <property type="match status" value="1"/>
</dbReference>
<dbReference type="Pfam" id="PF02628">
    <property type="entry name" value="COX15-CtaA"/>
    <property type="match status" value="1"/>
</dbReference>
<name>A0A556PLW0_9BACI</name>
<gene>
    <name evidence="11" type="primary">ctaA</name>
    <name evidence="12" type="ORF">FPQ13_07390</name>
</gene>
<accession>A0A556PLW0</accession>
<dbReference type="InterPro" id="IPR023755">
    <property type="entry name" value="HemeA_Synthase_type1"/>
</dbReference>
<dbReference type="UniPathway" id="UPA00269">
    <property type="reaction ID" value="UER00713"/>
</dbReference>
<dbReference type="GO" id="GO:0006784">
    <property type="term" value="P:heme A biosynthetic process"/>
    <property type="evidence" value="ECO:0007669"/>
    <property type="project" value="UniProtKB-UniRule"/>
</dbReference>
<evidence type="ECO:0000256" key="8">
    <source>
        <dbReference type="ARBA" id="ARBA00023133"/>
    </source>
</evidence>
<reference evidence="12 13" key="1">
    <citation type="submission" date="2019-07" db="EMBL/GenBank/DDBJ databases">
        <title>Allobacillus sp. nov. SKP isolated from shrimp paste of Euphausiacea.</title>
        <authorList>
            <person name="Kanchanasin P."/>
            <person name="Tanasupawat S."/>
            <person name="Shi W."/>
            <person name="Wu L."/>
            <person name="Ma J."/>
        </authorList>
    </citation>
    <scope>NUCLEOTIDE SEQUENCE [LARGE SCALE GENOMIC DNA]</scope>
    <source>
        <strain evidence="12 13">SKP4-8</strain>
    </source>
</reference>
<keyword evidence="6 11" id="KW-0560">Oxidoreductase</keyword>
<evidence type="ECO:0000256" key="10">
    <source>
        <dbReference type="ARBA" id="ARBA00023157"/>
    </source>
</evidence>
<comment type="subcellular location">
    <subcellularLocation>
        <location evidence="11">Cell membrane</location>
        <topology evidence="11">Multi-pass membrane protein</topology>
    </subcellularLocation>
    <subcellularLocation>
        <location evidence="1">Membrane</location>
        <topology evidence="1">Multi-pass membrane protein</topology>
    </subcellularLocation>
</comment>
<keyword evidence="3 11" id="KW-0812">Transmembrane</keyword>
<comment type="caution">
    <text evidence="12">The sequence shown here is derived from an EMBL/GenBank/DDBJ whole genome shotgun (WGS) entry which is preliminary data.</text>
</comment>
<dbReference type="GO" id="GO:0046872">
    <property type="term" value="F:metal ion binding"/>
    <property type="evidence" value="ECO:0007669"/>
    <property type="project" value="UniProtKB-KW"/>
</dbReference>
<comment type="cofactor">
    <cofactor evidence="11">
        <name>heme b</name>
        <dbReference type="ChEBI" id="CHEBI:60344"/>
    </cofactor>
</comment>
<dbReference type="OrthoDB" id="9816428at2"/>
<dbReference type="InterPro" id="IPR036927">
    <property type="entry name" value="Cyt_c_oxase-like_su1_sf"/>
</dbReference>
<evidence type="ECO:0000256" key="6">
    <source>
        <dbReference type="ARBA" id="ARBA00023002"/>
    </source>
</evidence>
<feature type="transmembrane region" description="Helical" evidence="11">
    <location>
        <begin position="97"/>
        <end position="118"/>
    </location>
</feature>
<protein>
    <recommendedName>
        <fullName evidence="11">Heme A synthase</fullName>
        <shortName evidence="11">HAS</shortName>
        <ecNumber evidence="11">1.17.99.9</ecNumber>
    </recommendedName>
    <alternativeName>
        <fullName evidence="11">Cytochrome aa3-controlling protein</fullName>
    </alternativeName>
</protein>
<keyword evidence="10" id="KW-1015">Disulfide bond</keyword>
<evidence type="ECO:0000256" key="3">
    <source>
        <dbReference type="ARBA" id="ARBA00022692"/>
    </source>
</evidence>
<dbReference type="GO" id="GO:0005886">
    <property type="term" value="C:plasma membrane"/>
    <property type="evidence" value="ECO:0007669"/>
    <property type="project" value="UniProtKB-SubCell"/>
</dbReference>
<evidence type="ECO:0000256" key="9">
    <source>
        <dbReference type="ARBA" id="ARBA00023136"/>
    </source>
</evidence>
<keyword evidence="8 11" id="KW-0350">Heme biosynthesis</keyword>
<feature type="transmembrane region" description="Helical" evidence="11">
    <location>
        <begin position="12"/>
        <end position="31"/>
    </location>
</feature>
<dbReference type="EMBL" id="VMHE01000010">
    <property type="protein sequence ID" value="TSJ65382.1"/>
    <property type="molecule type" value="Genomic_DNA"/>
</dbReference>
<feature type="transmembrane region" description="Helical" evidence="11">
    <location>
        <begin position="250"/>
        <end position="270"/>
    </location>
</feature>
<comment type="catalytic activity">
    <reaction evidence="11">
        <text>Fe(II)-heme o + 2 A + H2O = Fe(II)-heme a + 2 AH2</text>
        <dbReference type="Rhea" id="RHEA:63388"/>
        <dbReference type="ChEBI" id="CHEBI:13193"/>
        <dbReference type="ChEBI" id="CHEBI:15377"/>
        <dbReference type="ChEBI" id="CHEBI:17499"/>
        <dbReference type="ChEBI" id="CHEBI:60530"/>
        <dbReference type="ChEBI" id="CHEBI:61715"/>
        <dbReference type="EC" id="1.17.99.9"/>
    </reaction>
</comment>
<dbReference type="InterPro" id="IPR050450">
    <property type="entry name" value="COX15/CtaA_HemeA_synthase"/>
</dbReference>
<dbReference type="AlphaFoldDB" id="A0A556PLW0"/>
<dbReference type="PANTHER" id="PTHR35457:SF1">
    <property type="entry name" value="HEME A SYNTHASE"/>
    <property type="match status" value="1"/>
</dbReference>
<sequence>MYYMKKLLQPKPIAIITSISMFFVLIGGALVTKTESGLGCGRSWPLCDGQLIPTDITFELVVEFGHRIMSGIGIILVLLLSYIAWKDYRDIKETKFLVYLSILFLIIQSLLGAAAVLFDQSSIIKAMHFGISLVAFAASVLLALIIFDVDRKLHTERVHIPKWLRINFWGLFVYTLIVVYSGALVRHKYSSLVCPDWPFCYNNSPTMAGLSTDQWIQMGHRLMAGILFLWVVVLFIQVMRKINQPFIRKVWLIATIFIFLQVVLGAFIIFTTGNIFVGLLHATFISLFFTILCYFLMLARRSKLANEQ</sequence>
<dbReference type="InterPro" id="IPR003780">
    <property type="entry name" value="COX15/CtaA_fam"/>
</dbReference>
<dbReference type="PANTHER" id="PTHR35457">
    <property type="entry name" value="HEME A SYNTHASE"/>
    <property type="match status" value="1"/>
</dbReference>
<feature type="transmembrane region" description="Helical" evidence="11">
    <location>
        <begin position="124"/>
        <end position="147"/>
    </location>
</feature>
<comment type="subunit">
    <text evidence="11">Interacts with CtaB.</text>
</comment>
<feature type="binding site" description="axial binding residue" evidence="11">
    <location>
        <position position="220"/>
    </location>
    <ligand>
        <name>heme</name>
        <dbReference type="ChEBI" id="CHEBI:30413"/>
    </ligand>
    <ligandPart>
        <name>Fe</name>
        <dbReference type="ChEBI" id="CHEBI:18248"/>
    </ligandPart>
</feature>
<feature type="transmembrane region" description="Helical" evidence="11">
    <location>
        <begin position="276"/>
        <end position="299"/>
    </location>
</feature>
<evidence type="ECO:0000256" key="11">
    <source>
        <dbReference type="HAMAP-Rule" id="MF_01664"/>
    </source>
</evidence>
<feature type="transmembrane region" description="Helical" evidence="11">
    <location>
        <begin position="168"/>
        <end position="185"/>
    </location>
</feature>